<reference evidence="2" key="1">
    <citation type="submission" date="2016-12" db="EMBL/GenBank/DDBJ databases">
        <authorList>
            <person name="Varghese N."/>
            <person name="Submissions S."/>
        </authorList>
    </citation>
    <scope>NUCLEOTIDE SEQUENCE [LARGE SCALE GENOMIC DNA]</scope>
    <source>
        <strain evidence="2">DSM 11032</strain>
    </source>
</reference>
<dbReference type="AlphaFoldDB" id="A0A1M7SL54"/>
<proteinExistence type="predicted"/>
<evidence type="ECO:0000313" key="2">
    <source>
        <dbReference type="Proteomes" id="UP000184391"/>
    </source>
</evidence>
<dbReference type="Proteomes" id="UP000184391">
    <property type="component" value="Unassembled WGS sequence"/>
</dbReference>
<protein>
    <submittedName>
        <fullName evidence="1">Uncharacterized protein</fullName>
    </submittedName>
</protein>
<dbReference type="EMBL" id="FRDF01000010">
    <property type="protein sequence ID" value="SHN59138.1"/>
    <property type="molecule type" value="Genomic_DNA"/>
</dbReference>
<gene>
    <name evidence="1" type="ORF">SAMN02745193_01934</name>
</gene>
<evidence type="ECO:0000313" key="1">
    <source>
        <dbReference type="EMBL" id="SHN59138.1"/>
    </source>
</evidence>
<keyword evidence="2" id="KW-1185">Reference proteome</keyword>
<accession>A0A1M7SL54</accession>
<dbReference type="RefSeq" id="WP_072674590.1">
    <property type="nucleotide sequence ID" value="NZ_FRDF01000010.1"/>
</dbReference>
<name>A0A1M7SL54_9SPHN</name>
<organism evidence="1 2">
    <name type="scientific">Erythrobacter sanguineus</name>
    <dbReference type="NCBI Taxonomy" id="198312"/>
    <lineage>
        <taxon>Bacteria</taxon>
        <taxon>Pseudomonadati</taxon>
        <taxon>Pseudomonadota</taxon>
        <taxon>Alphaproteobacteria</taxon>
        <taxon>Sphingomonadales</taxon>
        <taxon>Erythrobacteraceae</taxon>
        <taxon>Erythrobacter/Porphyrobacter group</taxon>
        <taxon>Erythrobacter</taxon>
    </lineage>
</organism>
<sequence>MMVVMLDPAALGGLAGLIALAGWSIGRVQGRWLAEPAPDAATVCAIPAEPQPGLPAWAEMPLPAATAAAPAPCQHPAREERPAQLARVVSLTDLNDEVRAIRKDACILRDIAPGEAPDLPWQGRGADPLPLSRW</sequence>